<evidence type="ECO:0000313" key="5">
    <source>
        <dbReference type="EMBL" id="SEF18860.1"/>
    </source>
</evidence>
<evidence type="ECO:0000256" key="3">
    <source>
        <dbReference type="ARBA" id="ARBA00023163"/>
    </source>
</evidence>
<name>A0A1H5PYC7_9ACTN</name>
<dbReference type="Gene3D" id="3.30.70.920">
    <property type="match status" value="1"/>
</dbReference>
<dbReference type="GO" id="GO:0043565">
    <property type="term" value="F:sequence-specific DNA binding"/>
    <property type="evidence" value="ECO:0007669"/>
    <property type="project" value="InterPro"/>
</dbReference>
<reference evidence="6" key="1">
    <citation type="submission" date="2016-10" db="EMBL/GenBank/DDBJ databases">
        <authorList>
            <person name="Varghese N."/>
            <person name="Submissions S."/>
        </authorList>
    </citation>
    <scope>NUCLEOTIDE SEQUENCE [LARGE SCALE GENOMIC DNA]</scope>
    <source>
        <strain evidence="6">DSM 45237</strain>
    </source>
</reference>
<dbReference type="InterPro" id="IPR000485">
    <property type="entry name" value="AsnC-type_HTH_dom"/>
</dbReference>
<dbReference type="InterPro" id="IPR036388">
    <property type="entry name" value="WH-like_DNA-bd_sf"/>
</dbReference>
<dbReference type="PRINTS" id="PR00033">
    <property type="entry name" value="HTHASNC"/>
</dbReference>
<keyword evidence="3" id="KW-0804">Transcription</keyword>
<accession>A0A1H5PYC7</accession>
<keyword evidence="6" id="KW-1185">Reference proteome</keyword>
<dbReference type="RefSeq" id="WP_069111381.1">
    <property type="nucleotide sequence ID" value="NZ_FNUC01000004.1"/>
</dbReference>
<dbReference type="Pfam" id="PF13412">
    <property type="entry name" value="HTH_24"/>
    <property type="match status" value="1"/>
</dbReference>
<proteinExistence type="predicted"/>
<dbReference type="PROSITE" id="PS50956">
    <property type="entry name" value="HTH_ASNC_2"/>
    <property type="match status" value="1"/>
</dbReference>
<dbReference type="InterPro" id="IPR011008">
    <property type="entry name" value="Dimeric_a/b-barrel"/>
</dbReference>
<organism evidence="5 6">
    <name type="scientific">Jiangella alba</name>
    <dbReference type="NCBI Taxonomy" id="561176"/>
    <lineage>
        <taxon>Bacteria</taxon>
        <taxon>Bacillati</taxon>
        <taxon>Actinomycetota</taxon>
        <taxon>Actinomycetes</taxon>
        <taxon>Jiangellales</taxon>
        <taxon>Jiangellaceae</taxon>
        <taxon>Jiangella</taxon>
    </lineage>
</organism>
<dbReference type="AlphaFoldDB" id="A0A1H5PYC7"/>
<dbReference type="SUPFAM" id="SSF54909">
    <property type="entry name" value="Dimeric alpha+beta barrel"/>
    <property type="match status" value="1"/>
</dbReference>
<dbReference type="PANTHER" id="PTHR30154:SF34">
    <property type="entry name" value="TRANSCRIPTIONAL REGULATOR AZLB"/>
    <property type="match status" value="1"/>
</dbReference>
<dbReference type="Pfam" id="PF13404">
    <property type="entry name" value="HTH_AsnC-type"/>
    <property type="match status" value="1"/>
</dbReference>
<dbReference type="InterPro" id="IPR036390">
    <property type="entry name" value="WH_DNA-bd_sf"/>
</dbReference>
<dbReference type="InterPro" id="IPR054609">
    <property type="entry name" value="PF0864-like_C"/>
</dbReference>
<keyword evidence="1" id="KW-0805">Transcription regulation</keyword>
<dbReference type="Proteomes" id="UP000181980">
    <property type="component" value="Unassembled WGS sequence"/>
</dbReference>
<dbReference type="EMBL" id="FNUC01000004">
    <property type="protein sequence ID" value="SEF18860.1"/>
    <property type="molecule type" value="Genomic_DNA"/>
</dbReference>
<keyword evidence="2 5" id="KW-0238">DNA-binding</keyword>
<dbReference type="Gene3D" id="1.10.10.10">
    <property type="entry name" value="Winged helix-like DNA-binding domain superfamily/Winged helix DNA-binding domain"/>
    <property type="match status" value="2"/>
</dbReference>
<dbReference type="InterPro" id="IPR019888">
    <property type="entry name" value="Tscrpt_reg_AsnC-like"/>
</dbReference>
<dbReference type="PANTHER" id="PTHR30154">
    <property type="entry name" value="LEUCINE-RESPONSIVE REGULATORY PROTEIN"/>
    <property type="match status" value="1"/>
</dbReference>
<dbReference type="GO" id="GO:0005829">
    <property type="term" value="C:cytosol"/>
    <property type="evidence" value="ECO:0007669"/>
    <property type="project" value="TreeGrafter"/>
</dbReference>
<feature type="domain" description="HTH asnC-type" evidence="4">
    <location>
        <begin position="1"/>
        <end position="61"/>
    </location>
</feature>
<evidence type="ECO:0000259" key="4">
    <source>
        <dbReference type="PROSITE" id="PS50956"/>
    </source>
</evidence>
<dbReference type="STRING" id="561176.SAMN04488561_6931"/>
<evidence type="ECO:0000256" key="1">
    <source>
        <dbReference type="ARBA" id="ARBA00023015"/>
    </source>
</evidence>
<dbReference type="Pfam" id="PF22482">
    <property type="entry name" value="AsnC_trans_reg_3"/>
    <property type="match status" value="1"/>
</dbReference>
<dbReference type="SUPFAM" id="SSF46785">
    <property type="entry name" value="Winged helix' DNA-binding domain"/>
    <property type="match status" value="2"/>
</dbReference>
<dbReference type="GO" id="GO:0043200">
    <property type="term" value="P:response to amino acid"/>
    <property type="evidence" value="ECO:0007669"/>
    <property type="project" value="TreeGrafter"/>
</dbReference>
<protein>
    <submittedName>
        <fullName evidence="5">DNA-binding transcriptional regulator, Lrp family</fullName>
    </submittedName>
</protein>
<gene>
    <name evidence="5" type="ORF">SAMN04488561_6931</name>
</gene>
<evidence type="ECO:0000313" key="6">
    <source>
        <dbReference type="Proteomes" id="UP000181980"/>
    </source>
</evidence>
<dbReference type="SMART" id="SM00344">
    <property type="entry name" value="HTH_ASNC"/>
    <property type="match status" value="2"/>
</dbReference>
<sequence length="306" mass="33131">MDEKDHEIFQCLRDDGRSPAARIGEEVGLSADAVRARIAKLTDDGVLRIIGVVDPSSLGYFCLGTLGLDYRGDVGELVETLRSLSFVTFVALTLGEHNVICEIAATDDAELLEHATSVVGRIPGVRGLEMWRLVDVLKWEGEGRPESTQAGARRSYDGLDGDLLRQLVRDPRMTFRTLAEQIGQPYSLVRRRAQALFDDGAIRASAVLDRSSAHAGTMGMLGLTLTGPHIGAALEFAVAQPKFTIAVRAVGRFSATLEVVCDTPAELVALADRVSELPAVSAVSTYLYARSPVLPMPWLFRRAPQG</sequence>
<evidence type="ECO:0000256" key="2">
    <source>
        <dbReference type="ARBA" id="ARBA00023125"/>
    </source>
</evidence>